<evidence type="ECO:0000313" key="2">
    <source>
        <dbReference type="EnsemblMetazoa" id="GAUT032073-PA"/>
    </source>
</evidence>
<organism evidence="2 3">
    <name type="scientific">Glossina austeni</name>
    <name type="common">Savannah tsetse fly</name>
    <dbReference type="NCBI Taxonomy" id="7395"/>
    <lineage>
        <taxon>Eukaryota</taxon>
        <taxon>Metazoa</taxon>
        <taxon>Ecdysozoa</taxon>
        <taxon>Arthropoda</taxon>
        <taxon>Hexapoda</taxon>
        <taxon>Insecta</taxon>
        <taxon>Pterygota</taxon>
        <taxon>Neoptera</taxon>
        <taxon>Endopterygota</taxon>
        <taxon>Diptera</taxon>
        <taxon>Brachycera</taxon>
        <taxon>Muscomorpha</taxon>
        <taxon>Hippoboscoidea</taxon>
        <taxon>Glossinidae</taxon>
        <taxon>Glossina</taxon>
    </lineage>
</organism>
<name>A0A1A9VBN7_GLOAU</name>
<sequence>MEYVTALVVPNDVNFFAGWNIDGVAILYVAGGMNVNIVRLSLIVIVDSVVAAVAFIKDGFMYVTKIEKKHIILLRQIQAYIIRTRIRMVVGKISIHTQRVWNSLLFNETNDVQRKIHFRGK</sequence>
<keyword evidence="1" id="KW-0472">Membrane</keyword>
<keyword evidence="3" id="KW-1185">Reference proteome</keyword>
<dbReference type="AlphaFoldDB" id="A0A1A9VBN7"/>
<keyword evidence="1" id="KW-1133">Transmembrane helix</keyword>
<evidence type="ECO:0000313" key="3">
    <source>
        <dbReference type="Proteomes" id="UP000078200"/>
    </source>
</evidence>
<proteinExistence type="predicted"/>
<feature type="transmembrane region" description="Helical" evidence="1">
    <location>
        <begin position="37"/>
        <end position="56"/>
    </location>
</feature>
<keyword evidence="1" id="KW-0812">Transmembrane</keyword>
<accession>A0A1A9VBN7</accession>
<dbReference type="EnsemblMetazoa" id="GAUT032073-RA">
    <property type="protein sequence ID" value="GAUT032073-PA"/>
    <property type="gene ID" value="GAUT032073"/>
</dbReference>
<evidence type="ECO:0000256" key="1">
    <source>
        <dbReference type="SAM" id="Phobius"/>
    </source>
</evidence>
<dbReference type="Proteomes" id="UP000078200">
    <property type="component" value="Unassembled WGS sequence"/>
</dbReference>
<reference evidence="2" key="1">
    <citation type="submission" date="2020-05" db="UniProtKB">
        <authorList>
            <consortium name="EnsemblMetazoa"/>
        </authorList>
    </citation>
    <scope>IDENTIFICATION</scope>
    <source>
        <strain evidence="2">TTRI</strain>
    </source>
</reference>
<protein>
    <submittedName>
        <fullName evidence="2">Uncharacterized protein</fullName>
    </submittedName>
</protein>
<dbReference type="VEuPathDB" id="VectorBase:GAUT032073"/>